<evidence type="ECO:0000256" key="3">
    <source>
        <dbReference type="ARBA" id="ARBA00017144"/>
    </source>
</evidence>
<dbReference type="NCBIfam" id="TIGR00041">
    <property type="entry name" value="DTMP_kinase"/>
    <property type="match status" value="1"/>
</dbReference>
<accession>D5X8Y1</accession>
<dbReference type="InterPro" id="IPR027417">
    <property type="entry name" value="P-loop_NTPase"/>
</dbReference>
<dbReference type="InterPro" id="IPR018095">
    <property type="entry name" value="Thymidylate_kin_CS"/>
</dbReference>
<keyword evidence="4 11" id="KW-0808">Transferase</keyword>
<dbReference type="GO" id="GO:0006233">
    <property type="term" value="P:dTDP biosynthetic process"/>
    <property type="evidence" value="ECO:0007669"/>
    <property type="project" value="InterPro"/>
</dbReference>
<evidence type="ECO:0000256" key="1">
    <source>
        <dbReference type="ARBA" id="ARBA00009776"/>
    </source>
</evidence>
<dbReference type="SUPFAM" id="SSF52540">
    <property type="entry name" value="P-loop containing nucleoside triphosphate hydrolases"/>
    <property type="match status" value="1"/>
</dbReference>
<evidence type="ECO:0000256" key="6">
    <source>
        <dbReference type="ARBA" id="ARBA00022741"/>
    </source>
</evidence>
<dbReference type="GO" id="GO:0006227">
    <property type="term" value="P:dUDP biosynthetic process"/>
    <property type="evidence" value="ECO:0007669"/>
    <property type="project" value="TreeGrafter"/>
</dbReference>
<dbReference type="PANTHER" id="PTHR10344">
    <property type="entry name" value="THYMIDYLATE KINASE"/>
    <property type="match status" value="1"/>
</dbReference>
<dbReference type="RefSeq" id="WP_013119010.1">
    <property type="nucleotide sequence ID" value="NC_014152.1"/>
</dbReference>
<keyword evidence="5 11" id="KW-0545">Nucleotide biosynthesis</keyword>
<dbReference type="OrthoDB" id="9774907at2"/>
<evidence type="ECO:0000256" key="9">
    <source>
        <dbReference type="ARBA" id="ARBA00048743"/>
    </source>
</evidence>
<evidence type="ECO:0000313" key="14">
    <source>
        <dbReference type="Proteomes" id="UP000002377"/>
    </source>
</evidence>
<reference evidence="13 14" key="1">
    <citation type="submission" date="2010-05" db="EMBL/GenBank/DDBJ databases">
        <title>Complete sequence of Thermincola sp. JR.</title>
        <authorList>
            <consortium name="US DOE Joint Genome Institute"/>
            <person name="Lucas S."/>
            <person name="Copeland A."/>
            <person name="Lapidus A."/>
            <person name="Cheng J.-F."/>
            <person name="Bruce D."/>
            <person name="Goodwin L."/>
            <person name="Pitluck S."/>
            <person name="Chertkov O."/>
            <person name="Detter J.C."/>
            <person name="Han C."/>
            <person name="Tapia R."/>
            <person name="Land M."/>
            <person name="Hauser L."/>
            <person name="Kyrpides N."/>
            <person name="Mikhailova N."/>
            <person name="Hazen T.C."/>
            <person name="Woyke T."/>
        </authorList>
    </citation>
    <scope>NUCLEOTIDE SEQUENCE [LARGE SCALE GENOMIC DNA]</scope>
    <source>
        <strain evidence="13 14">JR</strain>
    </source>
</reference>
<dbReference type="FunFam" id="3.40.50.300:FF:000225">
    <property type="entry name" value="Thymidylate kinase"/>
    <property type="match status" value="1"/>
</dbReference>
<dbReference type="EMBL" id="CP002028">
    <property type="protein sequence ID" value="ADG80981.1"/>
    <property type="molecule type" value="Genomic_DNA"/>
</dbReference>
<comment type="catalytic activity">
    <reaction evidence="9 11">
        <text>dTMP + ATP = dTDP + ADP</text>
        <dbReference type="Rhea" id="RHEA:13517"/>
        <dbReference type="ChEBI" id="CHEBI:30616"/>
        <dbReference type="ChEBI" id="CHEBI:58369"/>
        <dbReference type="ChEBI" id="CHEBI:63528"/>
        <dbReference type="ChEBI" id="CHEBI:456216"/>
        <dbReference type="EC" id="2.7.4.9"/>
    </reaction>
</comment>
<evidence type="ECO:0000256" key="11">
    <source>
        <dbReference type="HAMAP-Rule" id="MF_00165"/>
    </source>
</evidence>
<keyword evidence="7 11" id="KW-0418">Kinase</keyword>
<keyword evidence="8 11" id="KW-0067">ATP-binding</keyword>
<dbReference type="Pfam" id="PF02223">
    <property type="entry name" value="Thymidylate_kin"/>
    <property type="match status" value="1"/>
</dbReference>
<dbReference type="InterPro" id="IPR039430">
    <property type="entry name" value="Thymidylate_kin-like_dom"/>
</dbReference>
<dbReference type="Gene3D" id="3.40.50.300">
    <property type="entry name" value="P-loop containing nucleotide triphosphate hydrolases"/>
    <property type="match status" value="1"/>
</dbReference>
<evidence type="ECO:0000256" key="8">
    <source>
        <dbReference type="ARBA" id="ARBA00022840"/>
    </source>
</evidence>
<dbReference type="KEGG" id="tjr:TherJR_0085"/>
<comment type="similarity">
    <text evidence="1 11">Belongs to the thymidylate kinase family.</text>
</comment>
<evidence type="ECO:0000256" key="4">
    <source>
        <dbReference type="ARBA" id="ARBA00022679"/>
    </source>
</evidence>
<comment type="function">
    <text evidence="10 11">Phosphorylation of dTMP to form dTDP in both de novo and salvage pathways of dTTP synthesis.</text>
</comment>
<dbReference type="CDD" id="cd01672">
    <property type="entry name" value="TMPK"/>
    <property type="match status" value="1"/>
</dbReference>
<keyword evidence="6 11" id="KW-0547">Nucleotide-binding</keyword>
<dbReference type="HAMAP" id="MF_00165">
    <property type="entry name" value="Thymidylate_kinase"/>
    <property type="match status" value="1"/>
</dbReference>
<name>D5X8Y1_THEPJ</name>
<dbReference type="GO" id="GO:0004798">
    <property type="term" value="F:dTMP kinase activity"/>
    <property type="evidence" value="ECO:0007669"/>
    <property type="project" value="UniProtKB-UniRule"/>
</dbReference>
<dbReference type="STRING" id="635013.TherJR_0085"/>
<evidence type="ECO:0000256" key="7">
    <source>
        <dbReference type="ARBA" id="ARBA00022777"/>
    </source>
</evidence>
<evidence type="ECO:0000256" key="2">
    <source>
        <dbReference type="ARBA" id="ARBA00012980"/>
    </source>
</evidence>
<dbReference type="PANTHER" id="PTHR10344:SF4">
    <property type="entry name" value="UMP-CMP KINASE 2, MITOCHONDRIAL"/>
    <property type="match status" value="1"/>
</dbReference>
<dbReference type="InterPro" id="IPR018094">
    <property type="entry name" value="Thymidylate_kinase"/>
</dbReference>
<gene>
    <name evidence="11" type="primary">tmk</name>
    <name evidence="13" type="ordered locus">TherJR_0085</name>
</gene>
<evidence type="ECO:0000256" key="10">
    <source>
        <dbReference type="ARBA" id="ARBA00057735"/>
    </source>
</evidence>
<dbReference type="GO" id="GO:0005524">
    <property type="term" value="F:ATP binding"/>
    <property type="evidence" value="ECO:0007669"/>
    <property type="project" value="UniProtKB-UniRule"/>
</dbReference>
<proteinExistence type="inferred from homology"/>
<dbReference type="GO" id="GO:0005829">
    <property type="term" value="C:cytosol"/>
    <property type="evidence" value="ECO:0007669"/>
    <property type="project" value="TreeGrafter"/>
</dbReference>
<evidence type="ECO:0000313" key="13">
    <source>
        <dbReference type="EMBL" id="ADG80981.1"/>
    </source>
</evidence>
<feature type="domain" description="Thymidylate kinase-like" evidence="12">
    <location>
        <begin position="8"/>
        <end position="201"/>
    </location>
</feature>
<dbReference type="HOGENOM" id="CLU_049131_0_2_9"/>
<dbReference type="AlphaFoldDB" id="D5X8Y1"/>
<organism evidence="13 14">
    <name type="scientific">Thermincola potens (strain JR)</name>
    <dbReference type="NCBI Taxonomy" id="635013"/>
    <lineage>
        <taxon>Bacteria</taxon>
        <taxon>Bacillati</taxon>
        <taxon>Bacillota</taxon>
        <taxon>Clostridia</taxon>
        <taxon>Eubacteriales</taxon>
        <taxon>Thermincolaceae</taxon>
        <taxon>Thermincola</taxon>
    </lineage>
</organism>
<evidence type="ECO:0000259" key="12">
    <source>
        <dbReference type="Pfam" id="PF02223"/>
    </source>
</evidence>
<keyword evidence="14" id="KW-1185">Reference proteome</keyword>
<dbReference type="EC" id="2.7.4.9" evidence="2 11"/>
<protein>
    <recommendedName>
        <fullName evidence="3 11">Thymidylate kinase</fullName>
        <ecNumber evidence="2 11">2.7.4.9</ecNumber>
    </recommendedName>
    <alternativeName>
        <fullName evidence="11">dTMP kinase</fullName>
    </alternativeName>
</protein>
<dbReference type="GO" id="GO:0006235">
    <property type="term" value="P:dTTP biosynthetic process"/>
    <property type="evidence" value="ECO:0007669"/>
    <property type="project" value="UniProtKB-UniRule"/>
</dbReference>
<dbReference type="PROSITE" id="PS01331">
    <property type="entry name" value="THYMIDYLATE_KINASE"/>
    <property type="match status" value="1"/>
</dbReference>
<dbReference type="eggNOG" id="COG0125">
    <property type="taxonomic scope" value="Bacteria"/>
</dbReference>
<sequence length="211" mass="23286">MTGKFITFEGPDGAGKTTQMKRAAQALQEKGYEVILTREPGGTEIGESIRSILLDPQNRMSHRTEALLYAAARAQHVEELILPALQAGKVVLCDRFADSTLAYQGYGRGINLNLLNIVNSLAIGSLKPDLTIILDLDPQVGLNRIRNKRLAVAGETEDRIEMEKVEFHQRVREGFLSIALQDPGRYKIIAAGMDEDKVFEKVMACINGVFS</sequence>
<evidence type="ECO:0000256" key="5">
    <source>
        <dbReference type="ARBA" id="ARBA00022727"/>
    </source>
</evidence>
<dbReference type="Proteomes" id="UP000002377">
    <property type="component" value="Chromosome"/>
</dbReference>
<feature type="binding site" evidence="11">
    <location>
        <begin position="10"/>
        <end position="17"/>
    </location>
    <ligand>
        <name>ATP</name>
        <dbReference type="ChEBI" id="CHEBI:30616"/>
    </ligand>
</feature>